<protein>
    <submittedName>
        <fullName evidence="2">Ras-related protein RAB11D-like</fullName>
    </submittedName>
</protein>
<comment type="caution">
    <text evidence="2">The sequence shown here is derived from an EMBL/GenBank/DDBJ whole genome shotgun (WGS) entry which is preliminary data.</text>
</comment>
<dbReference type="Gene3D" id="3.40.50.300">
    <property type="entry name" value="P-loop containing nucleotide triphosphate hydrolases"/>
    <property type="match status" value="1"/>
</dbReference>
<gene>
    <name evidence="2" type="ORF">Tci_171947</name>
</gene>
<dbReference type="GO" id="GO:0005525">
    <property type="term" value="F:GTP binding"/>
    <property type="evidence" value="ECO:0007669"/>
    <property type="project" value="InterPro"/>
</dbReference>
<evidence type="ECO:0000313" key="2">
    <source>
        <dbReference type="EMBL" id="GEV99970.1"/>
    </source>
</evidence>
<dbReference type="SMART" id="SM00175">
    <property type="entry name" value="RAB"/>
    <property type="match status" value="1"/>
</dbReference>
<evidence type="ECO:0000256" key="1">
    <source>
        <dbReference type="SAM" id="MobiDB-lite"/>
    </source>
</evidence>
<dbReference type="AlphaFoldDB" id="A0A699GT63"/>
<dbReference type="InterPro" id="IPR001806">
    <property type="entry name" value="Small_GTPase"/>
</dbReference>
<dbReference type="EMBL" id="BKCJ010041527">
    <property type="protein sequence ID" value="GEV99970.1"/>
    <property type="molecule type" value="Genomic_DNA"/>
</dbReference>
<dbReference type="Pfam" id="PF00071">
    <property type="entry name" value="Ras"/>
    <property type="match status" value="1"/>
</dbReference>
<proteinExistence type="predicted"/>
<feature type="compositionally biased region" description="Pro residues" evidence="1">
    <location>
        <begin position="78"/>
        <end position="88"/>
    </location>
</feature>
<dbReference type="SUPFAM" id="SSF52540">
    <property type="entry name" value="P-loop containing nucleoside triphosphate hydrolases"/>
    <property type="match status" value="1"/>
</dbReference>
<dbReference type="PANTHER" id="PTHR47979">
    <property type="entry name" value="DRAB11-RELATED"/>
    <property type="match status" value="1"/>
</dbReference>
<dbReference type="InterPro" id="IPR027417">
    <property type="entry name" value="P-loop_NTPase"/>
</dbReference>
<dbReference type="InterPro" id="IPR050209">
    <property type="entry name" value="Rab_GTPases_membrane_traffic"/>
</dbReference>
<feature type="region of interest" description="Disordered" evidence="1">
    <location>
        <begin position="72"/>
        <end position="135"/>
    </location>
</feature>
<reference evidence="2" key="1">
    <citation type="journal article" date="2019" name="Sci. Rep.">
        <title>Draft genome of Tanacetum cinerariifolium, the natural source of mosquito coil.</title>
        <authorList>
            <person name="Yamashiro T."/>
            <person name="Shiraishi A."/>
            <person name="Satake H."/>
            <person name="Nakayama K."/>
        </authorList>
    </citation>
    <scope>NUCLEOTIDE SEQUENCE</scope>
</reference>
<name>A0A699GT63_TANCI</name>
<feature type="compositionally biased region" description="Pro residues" evidence="1">
    <location>
        <begin position="97"/>
        <end position="112"/>
    </location>
</feature>
<dbReference type="GO" id="GO:0003924">
    <property type="term" value="F:GTPase activity"/>
    <property type="evidence" value="ECO:0007669"/>
    <property type="project" value="InterPro"/>
</dbReference>
<feature type="compositionally biased region" description="Basic and acidic residues" evidence="1">
    <location>
        <begin position="113"/>
        <end position="126"/>
    </location>
</feature>
<sequence>MVCMQKMENDLKSDVGGKGWWCDGVNEGLRGAVGAIIVYDITWNVTYENVEHWIKEVKAHTDPGIVVMLVGNKADLDPPTPPTPPPRKPPIERKVVPPAPIHLPPPPPPPPQPERRLGRRRDKEDASQSNTRGKQARQILDTYELFQQMNPKFSLAGVLQLSTIVQFGTNMSSLAESLIISFWFDPVDCHDYPSHGYHELYTVQRCVYPNKVVSEPVYDKQWQKTALVWSSYSLVENVTYNVVNEKSTYGLIKALSNRYTSEDIQRYTNYLLSVEDRKGAECTTDGWEAEQKHVEIIEDMRDKYPEEDICRIYWRFMKDSGRYLSWSISIPSHDITFEFTSQEIERPKALDIDEFGRHSGKEKVTLDDLFLFHNMDEGVRVDVPWHVAKFFTNNVSLTF</sequence>
<accession>A0A699GT63</accession>
<organism evidence="2">
    <name type="scientific">Tanacetum cinerariifolium</name>
    <name type="common">Dalmatian daisy</name>
    <name type="synonym">Chrysanthemum cinerariifolium</name>
    <dbReference type="NCBI Taxonomy" id="118510"/>
    <lineage>
        <taxon>Eukaryota</taxon>
        <taxon>Viridiplantae</taxon>
        <taxon>Streptophyta</taxon>
        <taxon>Embryophyta</taxon>
        <taxon>Tracheophyta</taxon>
        <taxon>Spermatophyta</taxon>
        <taxon>Magnoliopsida</taxon>
        <taxon>eudicotyledons</taxon>
        <taxon>Gunneridae</taxon>
        <taxon>Pentapetalae</taxon>
        <taxon>asterids</taxon>
        <taxon>campanulids</taxon>
        <taxon>Asterales</taxon>
        <taxon>Asteraceae</taxon>
        <taxon>Asteroideae</taxon>
        <taxon>Anthemideae</taxon>
        <taxon>Anthemidinae</taxon>
        <taxon>Tanacetum</taxon>
    </lineage>
</organism>